<reference evidence="1 2" key="1">
    <citation type="journal article" date="2012" name="J. Bacteriol.">
        <title>Draft Genome Sequence of Mesorhizobium alhagi CCNWXJ12-2T, a Novel Salt-Resistant Species Isolated from the Desert of Northwestern China.</title>
        <authorList>
            <person name="Zhou M."/>
            <person name="Chen W."/>
            <person name="Chen H."/>
            <person name="Wei G."/>
        </authorList>
    </citation>
    <scope>NUCLEOTIDE SEQUENCE [LARGE SCALE GENOMIC DNA]</scope>
    <source>
        <strain evidence="1 2">CCNWXJ12-2</strain>
    </source>
</reference>
<proteinExistence type="predicted"/>
<dbReference type="AlphaFoldDB" id="H0HYU0"/>
<dbReference type="RefSeq" id="WP_008838947.1">
    <property type="nucleotide sequence ID" value="NZ_AHAM01000232.1"/>
</dbReference>
<gene>
    <name evidence="1" type="ORF">MAXJ12_26873</name>
</gene>
<accession>H0HYU0</accession>
<dbReference type="SMART" id="SM00710">
    <property type="entry name" value="PbH1"/>
    <property type="match status" value="7"/>
</dbReference>
<sequence length="744" mass="70772">AVSGNGDVGVVIDPITADVVLTSITHDGGTSGVVLDAVSGSFTVTGETTISNTSGPAIVISDSPAEIRFADITIARPGGDGLTFAGTNGPVVVGDLVITELGAGNAGLDFSGSRTNFTAQSVNITGTGAAGSTGIDLSGTLGGSSIVITAGVTIAGVETGIQLGVNGSGGATANANFVFGGGTIAGSTAALDARGLNPLAGTYAFGSTVFNGAQLFDSVNIIFVGSAATGAGDGSSVNDLATIATADANGDTDAVFVLVNDGGVVDDADGFTLGNGQTLASFADGAEYALGGVPLNVTGDNVEHGATQGDPTGNGAATLTNLGTGNTVILGDGTVIANIDISNGAGGSGIFGDGVDGATLTNVTVDGAGLHGASFTGTTTNVSATNFTATGNGGSGLVIDSDGTFSFTGTTLLSGNADYGLTAFGDGAYAFDTLNASNNGILGIELISAGGGAFRTTGGTVSGNTVGGIAALGADLDVVLSSLSQDGGQFGATLAGVSGEFVMTGATTVANTSIGGLQIADSSAEVTFGAVAMSNVGFGGGIAIQRSAGVVTFGGPVSIDQSTSVGIGIDDSTGPVTFSGPVEIARTSGYGIALGLFGGNSGAVTFGDVTIDQAFGGISAGDTNGDIAFGNVEITGMDGGAGLDLALSSSTFTAASLDVTGTNVAGSTGIDLSGTLGGSVTITGGGVIQNVDTGVQLGTNGIGGATANTAFVFGGGSIEATIASLDMRGLNPGSGTYSFGATTL</sequence>
<dbReference type="Proteomes" id="UP000003250">
    <property type="component" value="Unassembled WGS sequence"/>
</dbReference>
<evidence type="ECO:0000313" key="2">
    <source>
        <dbReference type="Proteomes" id="UP000003250"/>
    </source>
</evidence>
<name>H0HYU0_9HYPH</name>
<evidence type="ECO:0008006" key="3">
    <source>
        <dbReference type="Google" id="ProtNLM"/>
    </source>
</evidence>
<protein>
    <recommendedName>
        <fullName evidence="3">Outer membrane autotransporter</fullName>
    </recommendedName>
</protein>
<dbReference type="InterPro" id="IPR006626">
    <property type="entry name" value="PbH1"/>
</dbReference>
<organism evidence="1 2">
    <name type="scientific">Mesorhizobium alhagi CCNWXJ12-2</name>
    <dbReference type="NCBI Taxonomy" id="1107882"/>
    <lineage>
        <taxon>Bacteria</taxon>
        <taxon>Pseudomonadati</taxon>
        <taxon>Pseudomonadota</taxon>
        <taxon>Alphaproteobacteria</taxon>
        <taxon>Hyphomicrobiales</taxon>
        <taxon>Phyllobacteriaceae</taxon>
        <taxon>Allomesorhizobium</taxon>
    </lineage>
</organism>
<keyword evidence="2" id="KW-1185">Reference proteome</keyword>
<dbReference type="EMBL" id="AHAM01000232">
    <property type="protein sequence ID" value="EHK54104.1"/>
    <property type="molecule type" value="Genomic_DNA"/>
</dbReference>
<evidence type="ECO:0000313" key="1">
    <source>
        <dbReference type="EMBL" id="EHK54104.1"/>
    </source>
</evidence>
<feature type="non-terminal residue" evidence="1">
    <location>
        <position position="744"/>
    </location>
</feature>
<feature type="non-terminal residue" evidence="1">
    <location>
        <position position="1"/>
    </location>
</feature>